<feature type="transmembrane region" description="Helical" evidence="2">
    <location>
        <begin position="531"/>
        <end position="553"/>
    </location>
</feature>
<feature type="transmembrane region" description="Helical" evidence="2">
    <location>
        <begin position="491"/>
        <end position="510"/>
    </location>
</feature>
<feature type="region of interest" description="Disordered" evidence="1">
    <location>
        <begin position="65"/>
        <end position="102"/>
    </location>
</feature>
<feature type="transmembrane region" description="Helical" evidence="2">
    <location>
        <begin position="229"/>
        <end position="250"/>
    </location>
</feature>
<evidence type="ECO:0000256" key="2">
    <source>
        <dbReference type="SAM" id="Phobius"/>
    </source>
</evidence>
<dbReference type="Pfam" id="PF16980">
    <property type="entry name" value="CitMHS_2"/>
    <property type="match status" value="1"/>
</dbReference>
<feature type="transmembrane region" description="Helical" evidence="2">
    <location>
        <begin position="112"/>
        <end position="132"/>
    </location>
</feature>
<dbReference type="Proteomes" id="UP000316095">
    <property type="component" value="Unassembled WGS sequence"/>
</dbReference>
<evidence type="ECO:0000313" key="3">
    <source>
        <dbReference type="EMBL" id="TWT60387.1"/>
    </source>
</evidence>
<evidence type="ECO:0008006" key="5">
    <source>
        <dbReference type="Google" id="ProtNLM"/>
    </source>
</evidence>
<dbReference type="InterPro" id="IPR031566">
    <property type="entry name" value="CitMHS_2"/>
</dbReference>
<keyword evidence="2" id="KW-0812">Transmembrane</keyword>
<protein>
    <recommendedName>
        <fullName evidence="5">Citrate transporter</fullName>
    </recommendedName>
</protein>
<comment type="caution">
    <text evidence="3">The sequence shown here is derived from an EMBL/GenBank/DDBJ whole genome shotgun (WGS) entry which is preliminary data.</text>
</comment>
<name>A0A5C5XB63_9PLAN</name>
<gene>
    <name evidence="3" type="ORF">Pan54_11010</name>
</gene>
<evidence type="ECO:0000256" key="1">
    <source>
        <dbReference type="SAM" id="MobiDB-lite"/>
    </source>
</evidence>
<feature type="transmembrane region" description="Helical" evidence="2">
    <location>
        <begin position="418"/>
        <end position="439"/>
    </location>
</feature>
<feature type="compositionally biased region" description="Basic and acidic residues" evidence="1">
    <location>
        <begin position="71"/>
        <end position="102"/>
    </location>
</feature>
<reference evidence="3 4" key="1">
    <citation type="submission" date="2019-02" db="EMBL/GenBank/DDBJ databases">
        <title>Deep-cultivation of Planctomycetes and their phenomic and genomic characterization uncovers novel biology.</title>
        <authorList>
            <person name="Wiegand S."/>
            <person name="Jogler M."/>
            <person name="Boedeker C."/>
            <person name="Pinto D."/>
            <person name="Vollmers J."/>
            <person name="Rivas-Marin E."/>
            <person name="Kohn T."/>
            <person name="Peeters S.H."/>
            <person name="Heuer A."/>
            <person name="Rast P."/>
            <person name="Oberbeckmann S."/>
            <person name="Bunk B."/>
            <person name="Jeske O."/>
            <person name="Meyerdierks A."/>
            <person name="Storesund J.E."/>
            <person name="Kallscheuer N."/>
            <person name="Luecker S."/>
            <person name="Lage O.M."/>
            <person name="Pohl T."/>
            <person name="Merkel B.J."/>
            <person name="Hornburger P."/>
            <person name="Mueller R.-W."/>
            <person name="Bruemmer F."/>
            <person name="Labrenz M."/>
            <person name="Spormann A.M."/>
            <person name="Op Den Camp H."/>
            <person name="Overmann J."/>
            <person name="Amann R."/>
            <person name="Jetten M.S.M."/>
            <person name="Mascher T."/>
            <person name="Medema M.H."/>
            <person name="Devos D.P."/>
            <person name="Kaster A.-K."/>
            <person name="Ovreas L."/>
            <person name="Rohde M."/>
            <person name="Galperin M.Y."/>
            <person name="Jogler C."/>
        </authorList>
    </citation>
    <scope>NUCLEOTIDE SEQUENCE [LARGE SCALE GENOMIC DNA]</scope>
    <source>
        <strain evidence="3 4">Pan54</strain>
    </source>
</reference>
<keyword evidence="2" id="KW-0472">Membrane</keyword>
<proteinExistence type="predicted"/>
<keyword evidence="2" id="KW-1133">Transmembrane helix</keyword>
<evidence type="ECO:0000313" key="4">
    <source>
        <dbReference type="Proteomes" id="UP000316095"/>
    </source>
</evidence>
<feature type="transmembrane region" description="Helical" evidence="2">
    <location>
        <begin position="343"/>
        <end position="367"/>
    </location>
</feature>
<feature type="transmembrane region" description="Helical" evidence="2">
    <location>
        <begin position="388"/>
        <end position="406"/>
    </location>
</feature>
<feature type="transmembrane region" description="Helical" evidence="2">
    <location>
        <begin position="451"/>
        <end position="471"/>
    </location>
</feature>
<accession>A0A5C5XB63</accession>
<feature type="transmembrane region" description="Helical" evidence="2">
    <location>
        <begin position="305"/>
        <end position="323"/>
    </location>
</feature>
<organism evidence="3 4">
    <name type="scientific">Rubinisphaera italica</name>
    <dbReference type="NCBI Taxonomy" id="2527969"/>
    <lineage>
        <taxon>Bacteria</taxon>
        <taxon>Pseudomonadati</taxon>
        <taxon>Planctomycetota</taxon>
        <taxon>Planctomycetia</taxon>
        <taxon>Planctomycetales</taxon>
        <taxon>Planctomycetaceae</taxon>
        <taxon>Rubinisphaera</taxon>
    </lineage>
</organism>
<dbReference type="EMBL" id="SJPG01000001">
    <property type="protein sequence ID" value="TWT60387.1"/>
    <property type="molecule type" value="Genomic_DNA"/>
</dbReference>
<dbReference type="AlphaFoldDB" id="A0A5C5XB63"/>
<keyword evidence="4" id="KW-1185">Reference proteome</keyword>
<feature type="transmembrane region" description="Helical" evidence="2">
    <location>
        <begin position="262"/>
        <end position="284"/>
    </location>
</feature>
<dbReference type="RefSeq" id="WP_207310043.1">
    <property type="nucleotide sequence ID" value="NZ_SJPG01000001.1"/>
</dbReference>
<sequence length="554" mass="60572">MEQSHNTLESQQIQKKKGVLVVLSMVLATGLWVGYEVSVGDQTGHAVPESHATEETHHGEHALEVGTSEGHQPDGHSDTAHDHDDHTEQDDHSSADSAEHAEHTAGLAHVPAAYSVLPFVALLLCIAVLPLFHKTEHWWEKNSNRFLVAAGLGVITLLYYAFVDGHGVHDHISHGHSDPGIPAAVTVLKNALMAEYIPFITLLFSLYVITGGIAIEARIVGKPYVNTGLIGLGALLASFVGTTGAAMLLIRPLLSANANRQYVAHTVIFFIFAVCNTGGCLLPIGDPPLFLGYLRGVDFFWTLKLWPMWLFANLTILVVYFFWDTMFVRKESAESFVIESSDAPALQVFGSLNLLWLVGVVICVATLDPSKPFPGTSFKAPMYFREMLMLLFTAASLLTTTSEVRRKNSFNYDAIVEVAALFSGIFICMQPPVQILNVYGKTLGFDSPMKFFWGTGTLSSFLDNAPTYVVFFETAKTMEPIGNTVAGVSEIFLVAISLGAVFMGAMTYIGNGPNFMVKAIAEKNNIRMPSFFGYMFYSVAVLVPIFLITTLIFL</sequence>
<feature type="transmembrane region" description="Helical" evidence="2">
    <location>
        <begin position="18"/>
        <end position="35"/>
    </location>
</feature>
<feature type="transmembrane region" description="Helical" evidence="2">
    <location>
        <begin position="144"/>
        <end position="162"/>
    </location>
</feature>